<proteinExistence type="predicted"/>
<dbReference type="Proteomes" id="UP000239458">
    <property type="component" value="Unassembled WGS sequence"/>
</dbReference>
<reference evidence="3 4" key="1">
    <citation type="submission" date="2017-09" db="EMBL/GenBank/DDBJ databases">
        <title>Genomic, metabolic, and phenotypic characteristics of bacterial isolates from the natural microbiome of the model nematode Caenorhabditis elegans.</title>
        <authorList>
            <person name="Zimmermann J."/>
            <person name="Obeng N."/>
            <person name="Yang W."/>
            <person name="Obeng O."/>
            <person name="Kissoyan K."/>
            <person name="Pees B."/>
            <person name="Dirksen P."/>
            <person name="Hoppner M."/>
            <person name="Franke A."/>
            <person name="Rosenstiel P."/>
            <person name="Leippe M."/>
            <person name="Dierking K."/>
            <person name="Kaleta C."/>
            <person name="Schulenburg H."/>
        </authorList>
    </citation>
    <scope>NUCLEOTIDE SEQUENCE [LARGE SCALE GENOMIC DNA]</scope>
    <source>
        <strain evidence="3 4">MYb184</strain>
    </source>
</reference>
<feature type="region of interest" description="Disordered" evidence="1">
    <location>
        <begin position="735"/>
        <end position="756"/>
    </location>
</feature>
<dbReference type="PANTHER" id="PTHR14905">
    <property type="entry name" value="NG37"/>
    <property type="match status" value="1"/>
</dbReference>
<dbReference type="PANTHER" id="PTHR14905:SF7">
    <property type="entry name" value="VON WILLEBRAND FACTOR A DOMAIN-CONTAINING PROTEIN 7"/>
    <property type="match status" value="1"/>
</dbReference>
<feature type="region of interest" description="Disordered" evidence="1">
    <location>
        <begin position="368"/>
        <end position="405"/>
    </location>
</feature>
<evidence type="ECO:0000256" key="1">
    <source>
        <dbReference type="SAM" id="MobiDB-lite"/>
    </source>
</evidence>
<sequence length="877" mass="97719">GGFNEVRIEDKKGSEEILVHAERDWRQIVKHDHTLHVGNVRRTTVGANCYTELKAEEHRITHAERIVAVKASDHLDITLNRHLKTGAGVFVEAGREIHFKAGEKVVIEAQTELSLNTSAGFLKIDPSGVWLNGALVGLNSGGNAGLGAGVTLQTPLALNPPALTNAGINSMSRNKPSPLAEKPMTAQSLHSTFALDQLTDVAKGATPAEFTLMLVPIFGYDIPAKTYIKLHAALNEGAIENPKHRVMEIGDYPASYDNQTRTINVHHAAIKSAHEQPDEARRLLAILLHEFGHHIDNVLRTDLADKHPDGSSTLAEDGLLDEGARYAYRIAFFDIKNSHETIYAHYTSADYDGPLKVDYSEAQAAIQRSQGADAEEQEYKSGRREGFGAGRGEHHKEKPGSSFGHESIEDALEKVGFTAEQRKAIYFGNWLRDYSQLVDPKIIRAKTAPKDFSSKRSREVITQLVDLLAFKEFHSLRKNDISDDYEVDVEKLGVYRPTQHIDNPKNLRPDPADPQAIDPEFEPWVLPGDPLLDIQPKRSMKRYIRNSAEYMHDKLQKAATKGADAEGMRWFGEALHVLEDYFAHSNYVELSLRKLGHDKVLPWTSKTDCKHGWPVVTGMFNSSDVIASLAEPLAKMLFPVNRNDFEASTPGHRSDAEEMMLILLEDHSDPRWKERLEALLAARDKWAAMPGHQYVEKAGWIVGTPLRLYMNANNMAFQALLQLIGNSVDDAQTLLEEDPNTSGSTDPSHSQLAKDHDNHPFHALAAQLAGHAVEQVGAAMYRHWQGDTASDPATLASSFICHPNDSTWQDSVVSNWAKSHPKEILQGASATDLEHLHETHAKPALERIKQIGSRGEENWNYINKHYLDLFGERNQIK</sequence>
<feature type="domain" description="Gp5/Type VI secretion system Vgr C-terminal trimerisation" evidence="2">
    <location>
        <begin position="1"/>
        <end position="95"/>
    </location>
</feature>
<dbReference type="EMBL" id="PCQE01000109">
    <property type="protein sequence ID" value="PRB87264.1"/>
    <property type="molecule type" value="Genomic_DNA"/>
</dbReference>
<protein>
    <recommendedName>
        <fullName evidence="2">Gp5/Type VI secretion system Vgr C-terminal trimerisation domain-containing protein</fullName>
    </recommendedName>
</protein>
<dbReference type="AlphaFoldDB" id="A0A2S9D3C6"/>
<dbReference type="InterPro" id="IPR010816">
    <property type="entry name" value="Het-C"/>
</dbReference>
<accession>A0A2S9D3C6</accession>
<dbReference type="SUPFAM" id="SSF69349">
    <property type="entry name" value="Phage fibre proteins"/>
    <property type="match status" value="1"/>
</dbReference>
<name>A0A2S9D3C6_PSECE</name>
<feature type="non-terminal residue" evidence="3">
    <location>
        <position position="1"/>
    </location>
</feature>
<gene>
    <name evidence="3" type="ORF">CQ006_27825</name>
</gene>
<evidence type="ECO:0000259" key="2">
    <source>
        <dbReference type="Pfam" id="PF22178"/>
    </source>
</evidence>
<dbReference type="RefSeq" id="WP_105750132.1">
    <property type="nucleotide sequence ID" value="NZ_PCQE01000109.1"/>
</dbReference>
<comment type="caution">
    <text evidence="3">The sequence shown here is derived from an EMBL/GenBank/DDBJ whole genome shotgun (WGS) entry which is preliminary data.</text>
</comment>
<dbReference type="InterPro" id="IPR052577">
    <property type="entry name" value="VWA7"/>
</dbReference>
<feature type="compositionally biased region" description="Polar residues" evidence="1">
    <location>
        <begin position="740"/>
        <end position="751"/>
    </location>
</feature>
<dbReference type="Pfam" id="PF22178">
    <property type="entry name" value="Gp5_trimer_C"/>
    <property type="match status" value="1"/>
</dbReference>
<organism evidence="3 4">
    <name type="scientific">Pseudomonas cedrina</name>
    <dbReference type="NCBI Taxonomy" id="651740"/>
    <lineage>
        <taxon>Bacteria</taxon>
        <taxon>Pseudomonadati</taxon>
        <taxon>Pseudomonadota</taxon>
        <taxon>Gammaproteobacteria</taxon>
        <taxon>Pseudomonadales</taxon>
        <taxon>Pseudomonadaceae</taxon>
        <taxon>Pseudomonas</taxon>
    </lineage>
</organism>
<evidence type="ECO:0000313" key="3">
    <source>
        <dbReference type="EMBL" id="PRB87264.1"/>
    </source>
</evidence>
<dbReference type="Pfam" id="PF07217">
    <property type="entry name" value="Het-C"/>
    <property type="match status" value="1"/>
</dbReference>
<feature type="compositionally biased region" description="Basic and acidic residues" evidence="1">
    <location>
        <begin position="377"/>
        <end position="399"/>
    </location>
</feature>
<dbReference type="InterPro" id="IPR054030">
    <property type="entry name" value="Gp5_Vgr_C"/>
</dbReference>
<evidence type="ECO:0000313" key="4">
    <source>
        <dbReference type="Proteomes" id="UP000239458"/>
    </source>
</evidence>